<reference evidence="1" key="1">
    <citation type="submission" date="2017-04" db="EMBL/GenBank/DDBJ databases">
        <title>Genome deletions in a multicellular cyanobacterial endosymbiont for morphological adaptation in marine diatoms.</title>
        <authorList>
            <person name="Wang Y."/>
            <person name="Gao H."/>
            <person name="Li R."/>
            <person name="Xu X."/>
        </authorList>
    </citation>
    <scope>NUCLEOTIDE SEQUENCE</scope>
    <source>
        <strain evidence="1">FACHB 800</strain>
    </source>
</reference>
<dbReference type="AlphaFoldDB" id="A0A975T4L1"/>
<organism evidence="1 2">
    <name type="scientific">Richelia sinica FACHB-800</name>
    <dbReference type="NCBI Taxonomy" id="1357546"/>
    <lineage>
        <taxon>Bacteria</taxon>
        <taxon>Bacillati</taxon>
        <taxon>Cyanobacteriota</taxon>
        <taxon>Cyanophyceae</taxon>
        <taxon>Nostocales</taxon>
        <taxon>Nostocaceae</taxon>
        <taxon>Richelia</taxon>
    </lineage>
</organism>
<name>A0A975T4L1_9NOST</name>
<dbReference type="KEGG" id="rsin:B6N60_00722"/>
<accession>A0A975T4L1</accession>
<dbReference type="EMBL" id="CP021056">
    <property type="protein sequence ID" value="QXE22042.1"/>
    <property type="molecule type" value="Genomic_DNA"/>
</dbReference>
<gene>
    <name evidence="1" type="ORF">B6N60_00722</name>
</gene>
<protein>
    <submittedName>
        <fullName evidence="1">Uncharacterized protein</fullName>
    </submittedName>
</protein>
<evidence type="ECO:0000313" key="1">
    <source>
        <dbReference type="EMBL" id="QXE22042.1"/>
    </source>
</evidence>
<evidence type="ECO:0000313" key="2">
    <source>
        <dbReference type="Proteomes" id="UP000683511"/>
    </source>
</evidence>
<keyword evidence="2" id="KW-1185">Reference proteome</keyword>
<proteinExistence type="predicted"/>
<sequence length="40" mass="4408">MLTLSSPQTASLERNTSFGTVLKQSIPQFLTNEGKQRKIG</sequence>
<dbReference type="Proteomes" id="UP000683511">
    <property type="component" value="Chromosome"/>
</dbReference>